<organism evidence="1 2">
    <name type="scientific">Ligilactobacillus ruminis ATCC 25644</name>
    <dbReference type="NCBI Taxonomy" id="525362"/>
    <lineage>
        <taxon>Bacteria</taxon>
        <taxon>Bacillati</taxon>
        <taxon>Bacillota</taxon>
        <taxon>Bacilli</taxon>
        <taxon>Lactobacillales</taxon>
        <taxon>Lactobacillaceae</taxon>
        <taxon>Ligilactobacillus</taxon>
    </lineage>
</organism>
<gene>
    <name evidence="1" type="ORF">HMPREF0542_10838</name>
</gene>
<dbReference type="HOGENOM" id="CLU_3217969_0_0_9"/>
<sequence>MSQILSVKKIRSLFLNLYQIFHFKTSRFMLRYHMEDYTDKKDDN</sequence>
<reference evidence="1 2" key="1">
    <citation type="submission" date="2011-01" db="EMBL/GenBank/DDBJ databases">
        <authorList>
            <person name="Muzny D."/>
            <person name="Qin X."/>
            <person name="Buhay C."/>
            <person name="Dugan-Rocha S."/>
            <person name="Ding Y."/>
            <person name="Chen G."/>
            <person name="Hawes A."/>
            <person name="Holder M."/>
            <person name="Jhangiani S."/>
            <person name="Johnson A."/>
            <person name="Khan Z."/>
            <person name="Li Z."/>
            <person name="Liu W."/>
            <person name="Liu X."/>
            <person name="Perez L."/>
            <person name="Shen H."/>
            <person name="Wang Q."/>
            <person name="Watt J."/>
            <person name="Xi L."/>
            <person name="Xin Y."/>
            <person name="Zhou J."/>
            <person name="Deng J."/>
            <person name="Jiang H."/>
            <person name="Liu Y."/>
            <person name="Qu J."/>
            <person name="Song X.-Z."/>
            <person name="Zhang L."/>
            <person name="Villasana D."/>
            <person name="Johnson A."/>
            <person name="Liu J."/>
            <person name="Liyanage D."/>
            <person name="Lorensuhewa L."/>
            <person name="Robinson T."/>
            <person name="Song A."/>
            <person name="Song B.-B."/>
            <person name="Dinh H."/>
            <person name="Thornton R."/>
            <person name="Coyle M."/>
            <person name="Francisco L."/>
            <person name="Jackson L."/>
            <person name="Javaid M."/>
            <person name="Korchina V."/>
            <person name="Kovar C."/>
            <person name="Mata R."/>
            <person name="Mathew T."/>
            <person name="Ngo R."/>
            <person name="Nguyen L."/>
            <person name="Nguyen N."/>
            <person name="Okwuonu G."/>
            <person name="Ongeri F."/>
            <person name="Pham C."/>
            <person name="Simmons D."/>
            <person name="Wilczek-Boney K."/>
            <person name="Hale W."/>
            <person name="Jakkamsetti A."/>
            <person name="Pham P."/>
            <person name="Ruth R."/>
            <person name="San Lucas F."/>
            <person name="Warren J."/>
            <person name="Zhang J."/>
            <person name="Zhao Z."/>
            <person name="Zhou C."/>
            <person name="Zhu D."/>
            <person name="Lee S."/>
            <person name="Bess C."/>
            <person name="Blankenburg K."/>
            <person name="Forbes L."/>
            <person name="Fu Q."/>
            <person name="Gubbala S."/>
            <person name="Hirani K."/>
            <person name="Jayaseelan J.C."/>
            <person name="Lara F."/>
            <person name="Munidasa M."/>
            <person name="Palculict T."/>
            <person name="Patil S."/>
            <person name="Pu L.-L."/>
            <person name="Saada N."/>
            <person name="Tang L."/>
            <person name="Weissenberger G."/>
            <person name="Zhu Y."/>
            <person name="Hemphill L."/>
            <person name="Shang Y."/>
            <person name="Youmans B."/>
            <person name="Ayvaz T."/>
            <person name="Ross M."/>
            <person name="Santibanez J."/>
            <person name="Aqrawi P."/>
            <person name="Gross S."/>
            <person name="Joshi V."/>
            <person name="Fowler G."/>
            <person name="Nazareth L."/>
            <person name="Reid J."/>
            <person name="Worley K."/>
            <person name="Petrosino J."/>
            <person name="Highlander S."/>
            <person name="Gibbs R."/>
        </authorList>
    </citation>
    <scope>NUCLEOTIDE SEQUENCE [LARGE SCALE GENOMIC DNA]</scope>
    <source>
        <strain evidence="1 2">ATCC 25644</strain>
    </source>
</reference>
<accession>E7FPL1</accession>
<dbReference type="EMBL" id="ACGS02000029">
    <property type="protein sequence ID" value="EFZ34942.1"/>
    <property type="molecule type" value="Genomic_DNA"/>
</dbReference>
<name>E7FPL1_9LACO</name>
<comment type="caution">
    <text evidence="1">The sequence shown here is derived from an EMBL/GenBank/DDBJ whole genome shotgun (WGS) entry which is preliminary data.</text>
</comment>
<evidence type="ECO:0000313" key="1">
    <source>
        <dbReference type="EMBL" id="EFZ34942.1"/>
    </source>
</evidence>
<evidence type="ECO:0000313" key="2">
    <source>
        <dbReference type="Proteomes" id="UP000004099"/>
    </source>
</evidence>
<dbReference type="AlphaFoldDB" id="E7FPL1"/>
<protein>
    <submittedName>
        <fullName evidence="1">Uncharacterized protein</fullName>
    </submittedName>
</protein>
<dbReference type="Proteomes" id="UP000004099">
    <property type="component" value="Unassembled WGS sequence"/>
</dbReference>
<proteinExistence type="predicted"/>